<evidence type="ECO:0000313" key="1">
    <source>
        <dbReference type="EMBL" id="KKB35998.1"/>
    </source>
</evidence>
<comment type="caution">
    <text evidence="1">The sequence shown here is derived from an EMBL/GenBank/DDBJ whole genome shotgun (WGS) entry which is preliminary data.</text>
</comment>
<sequence length="79" mass="8678">MVGLATGAHLPNFSRQGEKGGDFLSGFLKKYDPALAWRKAFSEGVVLPCNAWLGVSRNRERKQLPRPEGHTLIVSIADN</sequence>
<protein>
    <submittedName>
        <fullName evidence="1">Uncharacterized protein</fullName>
    </submittedName>
</protein>
<keyword evidence="2" id="KW-1185">Reference proteome</keyword>
<dbReference type="EMBL" id="JWIR02000066">
    <property type="protein sequence ID" value="KKB35998.1"/>
    <property type="molecule type" value="Genomic_DNA"/>
</dbReference>
<dbReference type="Proteomes" id="UP000031563">
    <property type="component" value="Unassembled WGS sequence"/>
</dbReference>
<dbReference type="STRING" id="1221996.QY95_03246"/>
<dbReference type="AlphaFoldDB" id="A0A0F5HRU1"/>
<proteinExistence type="predicted"/>
<gene>
    <name evidence="1" type="ORF">QY95_03246</name>
</gene>
<accession>A0A0F5HRU1</accession>
<reference evidence="1" key="1">
    <citation type="submission" date="2015-02" db="EMBL/GenBank/DDBJ databases">
        <title>Genome Assembly of Bacillaceae bacterium MTCC 8252.</title>
        <authorList>
            <person name="Verma A."/>
            <person name="Khatri I."/>
            <person name="Mual P."/>
            <person name="Subramanian S."/>
            <person name="Krishnamurthi S."/>
        </authorList>
    </citation>
    <scope>NUCLEOTIDE SEQUENCE [LARGE SCALE GENOMIC DNA]</scope>
    <source>
        <strain evidence="1">MTCC 8252</strain>
    </source>
</reference>
<evidence type="ECO:0000313" key="2">
    <source>
        <dbReference type="Proteomes" id="UP000031563"/>
    </source>
</evidence>
<name>A0A0F5HRU1_BACTR</name>
<organism evidence="1 2">
    <name type="scientific">Bacillus thermotolerans</name>
    <name type="common">Quasibacillus thermotolerans</name>
    <dbReference type="NCBI Taxonomy" id="1221996"/>
    <lineage>
        <taxon>Bacteria</taxon>
        <taxon>Bacillati</taxon>
        <taxon>Bacillota</taxon>
        <taxon>Bacilli</taxon>
        <taxon>Bacillales</taxon>
        <taxon>Bacillaceae</taxon>
        <taxon>Bacillus</taxon>
    </lineage>
</organism>
<accession>A0A0F5HLJ3</accession>